<accession>A0A0E1WB64</accession>
<reference evidence="2" key="1">
    <citation type="submission" date="2007-08" db="EMBL/GenBank/DDBJ databases">
        <title>Annotation of Burkholderia pseudomallei 1710a.</title>
        <authorList>
            <person name="Harkins D.M."/>
            <person name="DeShazer D."/>
            <person name="Woods D.E."/>
            <person name="Brinkac L.M."/>
            <person name="Brown K.A."/>
            <person name="Hung G.C."/>
            <person name="Tuanyok A."/>
            <person name="Zhang B."/>
            <person name="Nierman W.C."/>
        </authorList>
    </citation>
    <scope>NUCLEOTIDE SEQUENCE [LARGE SCALE GENOMIC DNA]</scope>
    <source>
        <strain evidence="2">1710a</strain>
    </source>
</reference>
<dbReference type="HOGENOM" id="CLU_194347_0_0_4"/>
<gene>
    <name evidence="1" type="ORF">BURPS1710A_0684</name>
</gene>
<dbReference type="RefSeq" id="WP_004522950.1">
    <property type="nucleotide sequence ID" value="NZ_CM000832.1"/>
</dbReference>
<dbReference type="Proteomes" id="UP000001812">
    <property type="component" value="Chromosome I"/>
</dbReference>
<organism evidence="1 2">
    <name type="scientific">Burkholderia pseudomallei 1710a</name>
    <dbReference type="NCBI Taxonomy" id="320371"/>
    <lineage>
        <taxon>Bacteria</taxon>
        <taxon>Pseudomonadati</taxon>
        <taxon>Pseudomonadota</taxon>
        <taxon>Betaproteobacteria</taxon>
        <taxon>Burkholderiales</taxon>
        <taxon>Burkholderiaceae</taxon>
        <taxon>Burkholderia</taxon>
        <taxon>pseudomallei group</taxon>
    </lineage>
</organism>
<proteinExistence type="predicted"/>
<dbReference type="AlphaFoldDB" id="A0A0E1WB64"/>
<evidence type="ECO:0000313" key="2">
    <source>
        <dbReference type="Proteomes" id="UP000001812"/>
    </source>
</evidence>
<reference evidence="1 2" key="2">
    <citation type="submission" date="2009-05" db="EMBL/GenBank/DDBJ databases">
        <authorList>
            <person name="Harkins D.M."/>
            <person name="DeShazer D."/>
            <person name="Woods D.E."/>
            <person name="Brinkac L.M."/>
            <person name="Brown K.A."/>
            <person name="Hung G.C."/>
            <person name="Tuanyok A."/>
            <person name="Zhang B."/>
            <person name="Nierman W.C."/>
        </authorList>
    </citation>
    <scope>NUCLEOTIDE SEQUENCE [LARGE SCALE GENOMIC DNA]</scope>
    <source>
        <strain evidence="1 2">1710a</strain>
    </source>
</reference>
<name>A0A0E1WB64_BURPE</name>
<dbReference type="EMBL" id="CM000832">
    <property type="protein sequence ID" value="EET09644.1"/>
    <property type="molecule type" value="Genomic_DNA"/>
</dbReference>
<evidence type="ECO:0000313" key="1">
    <source>
        <dbReference type="EMBL" id="EET09644.1"/>
    </source>
</evidence>
<sequence>MTYKMHMHVLRRPAKAFRCSIGCVTRHWPNRCARIDSAASRASVEPCAAAFEARRTLGRDRRRQAGVARILGLAGESRDESE</sequence>
<dbReference type="GeneID" id="93064620"/>
<protein>
    <submittedName>
        <fullName evidence="1">Uncharacterized protein</fullName>
    </submittedName>
</protein>